<dbReference type="Pfam" id="PF22468">
    <property type="entry name" value="ACT_9"/>
    <property type="match status" value="1"/>
</dbReference>
<evidence type="ECO:0000256" key="11">
    <source>
        <dbReference type="RuleBase" id="RU003833"/>
    </source>
</evidence>
<feature type="compositionally biased region" description="Gly residues" evidence="12">
    <location>
        <begin position="698"/>
        <end position="712"/>
    </location>
</feature>
<proteinExistence type="inferred from homology"/>
<dbReference type="Gene3D" id="3.40.1160.10">
    <property type="entry name" value="Acetylglutamate kinase-like"/>
    <property type="match status" value="1"/>
</dbReference>
<dbReference type="SUPFAM" id="SSF53633">
    <property type="entry name" value="Carbamate kinase-like"/>
    <property type="match status" value="2"/>
</dbReference>
<dbReference type="InterPro" id="IPR018042">
    <property type="entry name" value="Aspartate_kinase_CS"/>
</dbReference>
<evidence type="ECO:0000256" key="5">
    <source>
        <dbReference type="ARBA" id="ARBA00022741"/>
    </source>
</evidence>
<sequence length="1307" mass="140745">MSSSDVSSSSSSSAPSLAGNPAEAGWVVQKYGGTSVGKFLRDITETIIPSYLSQHRVAVVCSARSGTTKSTGTTNLLIKAATQTRAPAQSSNTGFPMTPRGDLSRNPSGFFANNSLSLSESAATPPPNGAVPPRLRSQSQQGSRSRAGSPSPFQPLSSCNSLDSSVSSLPDAPPPPPASTFETTVDQIRDDHLKAASEAIKDQDLLADLCEEIERDCDGLKSFLYAAQIIDEISDRSKDSIIGIGERLSCKIVAAALRDNGVDSEFVSFEHIVQATYSDDDDDKIDDSDAAADGEFSLDQDFYNKLAKKMGERLKECGTRVPVVTGYFGCVPGSLLKQVGRGYTDLCAALCAVGLNASELQVWKEVDGIFSADPRKVPTARLIPIITPDEAAELTYYGSEVIHPFTMEQVIRASIPIRIKNVENPTGGGSVIYPQSDTPAAQDGSESERVFPAVPVKRWPQHLPTAVTIKDSIVIINIHSNRKTISHGFLARIFGTLDRFGVIVDLISTSEVHVSMAIPELTKRDTDRVVKELKKIGSITVQRDMAILSLVGRLQNMVGISGRMFTTLAEGGINIEMISQGASEINISCVINQCDSIKALNLVHQSSVHSTGFLLYPDTVLKEFLERDGRSNVPNVDTQHLPSVSLSHSEAYTRSPSSPLSSSSIKHRRASSSAVASPMFGGSNRRYTPVNRYDAETGGRGGPRSGSGGRRAGGASWKKYAVLGGVAIALLLFVASGRGRVLTGSTSDELQYDEVTRPELEGSWPASKEDVSYPHKPVKGGSSSTKPISNIDFEDEEDEPSAQKEGEGVHEKHPLIPPKAGANKPTKPSKPTVETPEVDAPKKESTSYEVAVPKGPTSFETDPDPLGTTYCKKAFKGKKLVQYALMIDAGSTGSRIHVYKFNYCNASPMLEYETFKSIQPGLSSFKDSPTEAAGSLNPLIDEALRVVPESLQKCSPLAVKATAGLRLLGAKQSNAILAEVEHHLKSDFPFPLIPTDPVVIMDGKDEGVYAWITANYLLGKIGEGSDATDTLAVMDLGGASTQIVFEPTFKNESAFAEGDHKYELMFGGQTFTLYQHSYLGYGLMRARRSVHNLVAFTYSFGKEDTLWEDMSESTKIVSPCLGAGRSKKVTLDPPGRSPVNVTMVGGSGGYESCKRVVELVMAKDAICEVKPCSFNGVYQPSLLDTFPKGSFLALSYFYDRIRPLFAPDEAETKAFDLGYVKQLAQTACSSEAVWQKKFAGNKGALAELEERSEYCLDLTFMHALLGLGYEIESDRDIIVGKQLRGVELGWALGAGLAMLDGDLKCLV</sequence>
<keyword evidence="4" id="KW-0808">Transferase</keyword>
<dbReference type="InterPro" id="IPR054352">
    <property type="entry name" value="ACT_Aspartokinase"/>
</dbReference>
<keyword evidence="5 10" id="KW-0547">Nucleotide-binding</keyword>
<dbReference type="Gene3D" id="3.30.2130.10">
    <property type="entry name" value="VC0802-like"/>
    <property type="match status" value="1"/>
</dbReference>
<feature type="compositionally biased region" description="Low complexity" evidence="12">
    <location>
        <begin position="132"/>
        <end position="170"/>
    </location>
</feature>
<dbReference type="InterPro" id="IPR036393">
    <property type="entry name" value="AceGlu_kinase-like_sf"/>
</dbReference>
<dbReference type="PANTHER" id="PTHR21499">
    <property type="entry name" value="ASPARTATE KINASE"/>
    <property type="match status" value="1"/>
</dbReference>
<dbReference type="GO" id="GO:0017110">
    <property type="term" value="F:nucleoside diphosphate phosphatase activity"/>
    <property type="evidence" value="ECO:0007669"/>
    <property type="project" value="UniProtKB-ARBA"/>
</dbReference>
<dbReference type="GO" id="GO:0009089">
    <property type="term" value="P:lysine biosynthetic process via diaminopimelate"/>
    <property type="evidence" value="ECO:0007669"/>
    <property type="project" value="TreeGrafter"/>
</dbReference>
<evidence type="ECO:0000256" key="10">
    <source>
        <dbReference type="PIRSR" id="PIRSR600407-2"/>
    </source>
</evidence>
<feature type="active site" description="Proton acceptor" evidence="9">
    <location>
        <position position="1006"/>
    </location>
</feature>
<evidence type="ECO:0000256" key="7">
    <source>
        <dbReference type="ARBA" id="ARBA00022801"/>
    </source>
</evidence>
<feature type="compositionally biased region" description="Low complexity" evidence="12">
    <location>
        <begin position="655"/>
        <end position="664"/>
    </location>
</feature>
<dbReference type="EMBL" id="LN483142">
    <property type="protein sequence ID" value="CED83324.1"/>
    <property type="molecule type" value="Genomic_DNA"/>
</dbReference>
<feature type="compositionally biased region" description="Polar residues" evidence="12">
    <location>
        <begin position="81"/>
        <end position="95"/>
    </location>
</feature>
<dbReference type="GO" id="GO:0005829">
    <property type="term" value="C:cytosol"/>
    <property type="evidence" value="ECO:0007669"/>
    <property type="project" value="TreeGrafter"/>
</dbReference>
<dbReference type="InterPro" id="IPR001341">
    <property type="entry name" value="Asp_kinase"/>
</dbReference>
<evidence type="ECO:0000256" key="4">
    <source>
        <dbReference type="ARBA" id="ARBA00022679"/>
    </source>
</evidence>
<reference evidence="14" key="1">
    <citation type="submission" date="2014-08" db="EMBL/GenBank/DDBJ databases">
        <authorList>
            <person name="Sharma Rahul"/>
            <person name="Thines Marco"/>
        </authorList>
    </citation>
    <scope>NUCLEOTIDE SEQUENCE</scope>
</reference>
<evidence type="ECO:0000256" key="8">
    <source>
        <dbReference type="ARBA" id="ARBA00022840"/>
    </source>
</evidence>
<evidence type="ECO:0000256" key="9">
    <source>
        <dbReference type="PIRSR" id="PIRSR600407-1"/>
    </source>
</evidence>
<dbReference type="Pfam" id="PF01150">
    <property type="entry name" value="GDA1_CD39"/>
    <property type="match status" value="1"/>
</dbReference>
<evidence type="ECO:0000256" key="3">
    <source>
        <dbReference type="ARBA" id="ARBA00013059"/>
    </source>
</evidence>
<dbReference type="PROSITE" id="PS00324">
    <property type="entry name" value="ASPARTOKINASE"/>
    <property type="match status" value="1"/>
</dbReference>
<accession>A0A0F7SRJ3</accession>
<feature type="binding site" evidence="10">
    <location>
        <begin position="1038"/>
        <end position="1042"/>
    </location>
    <ligand>
        <name>ATP</name>
        <dbReference type="ChEBI" id="CHEBI:30616"/>
    </ligand>
</feature>
<dbReference type="Pfam" id="PF00696">
    <property type="entry name" value="AA_kinase"/>
    <property type="match status" value="1"/>
</dbReference>
<evidence type="ECO:0000313" key="14">
    <source>
        <dbReference type="EMBL" id="CED83324.1"/>
    </source>
</evidence>
<feature type="region of interest" description="Disordered" evidence="12">
    <location>
        <begin position="632"/>
        <end position="713"/>
    </location>
</feature>
<evidence type="ECO:0000256" key="1">
    <source>
        <dbReference type="ARBA" id="ARBA00009283"/>
    </source>
</evidence>
<feature type="compositionally biased region" description="Polar residues" evidence="12">
    <location>
        <begin position="632"/>
        <end position="654"/>
    </location>
</feature>
<feature type="compositionally biased region" description="Low complexity" evidence="12">
    <location>
        <begin position="112"/>
        <end position="123"/>
    </location>
</feature>
<feature type="compositionally biased region" description="Low complexity" evidence="12">
    <location>
        <begin position="1"/>
        <end position="16"/>
    </location>
</feature>
<dbReference type="FunFam" id="3.40.1160.10:FF:000023">
    <property type="entry name" value="Probable aspartokinase"/>
    <property type="match status" value="1"/>
</dbReference>
<dbReference type="GO" id="GO:0009088">
    <property type="term" value="P:threonine biosynthetic process"/>
    <property type="evidence" value="ECO:0007669"/>
    <property type="project" value="UniProtKB-ARBA"/>
</dbReference>
<dbReference type="InterPro" id="IPR002912">
    <property type="entry name" value="ACT_dom"/>
</dbReference>
<dbReference type="Gene3D" id="3.30.420.40">
    <property type="match status" value="1"/>
</dbReference>
<dbReference type="InterPro" id="IPR000407">
    <property type="entry name" value="GDA1_CD39_NTPase"/>
</dbReference>
<dbReference type="PROSITE" id="PS01238">
    <property type="entry name" value="GDA1_CD39_NTPASE"/>
    <property type="match status" value="1"/>
</dbReference>
<keyword evidence="8 10" id="KW-0067">ATP-binding</keyword>
<dbReference type="SUPFAM" id="SSF55021">
    <property type="entry name" value="ACT-like"/>
    <property type="match status" value="2"/>
</dbReference>
<comment type="similarity">
    <text evidence="2">Belongs to the aspartokinase family.</text>
</comment>
<dbReference type="PROSITE" id="PS51671">
    <property type="entry name" value="ACT"/>
    <property type="match status" value="1"/>
</dbReference>
<dbReference type="GO" id="GO:0071266">
    <property type="term" value="P:'de novo' L-methionine biosynthetic process"/>
    <property type="evidence" value="ECO:0007669"/>
    <property type="project" value="UniProtKB-ARBA"/>
</dbReference>
<evidence type="ECO:0000256" key="6">
    <source>
        <dbReference type="ARBA" id="ARBA00022777"/>
    </source>
</evidence>
<dbReference type="PANTHER" id="PTHR21499:SF59">
    <property type="entry name" value="ASPARTOKINASE"/>
    <property type="match status" value="1"/>
</dbReference>
<evidence type="ECO:0000259" key="13">
    <source>
        <dbReference type="PROSITE" id="PS51671"/>
    </source>
</evidence>
<protein>
    <recommendedName>
        <fullName evidence="3">aspartate kinase</fullName>
        <ecNumber evidence="3">2.7.2.4</ecNumber>
    </recommendedName>
</protein>
<organism evidence="14">
    <name type="scientific">Phaffia rhodozyma</name>
    <name type="common">Yeast</name>
    <name type="synonym">Xanthophyllomyces dendrorhous</name>
    <dbReference type="NCBI Taxonomy" id="264483"/>
    <lineage>
        <taxon>Eukaryota</taxon>
        <taxon>Fungi</taxon>
        <taxon>Dikarya</taxon>
        <taxon>Basidiomycota</taxon>
        <taxon>Agaricomycotina</taxon>
        <taxon>Tremellomycetes</taxon>
        <taxon>Cystofilobasidiales</taxon>
        <taxon>Mrakiaceae</taxon>
        <taxon>Phaffia</taxon>
    </lineage>
</organism>
<dbReference type="CDD" id="cd24040">
    <property type="entry name" value="ASKHA_NBD_GDA1"/>
    <property type="match status" value="1"/>
</dbReference>
<feature type="compositionally biased region" description="Basic and acidic residues" evidence="12">
    <location>
        <begin position="801"/>
        <end position="814"/>
    </location>
</feature>
<dbReference type="FunFam" id="3.30.2130.10:FF:000001">
    <property type="entry name" value="Bifunctional aspartokinase/homoserine dehydrogenase"/>
    <property type="match status" value="1"/>
</dbReference>
<dbReference type="GO" id="GO:0004072">
    <property type="term" value="F:aspartate kinase activity"/>
    <property type="evidence" value="ECO:0007669"/>
    <property type="project" value="UniProtKB-EC"/>
</dbReference>
<name>A0A0F7SRJ3_PHARH</name>
<feature type="region of interest" description="Disordered" evidence="12">
    <location>
        <begin position="81"/>
        <end position="180"/>
    </location>
</feature>
<dbReference type="InterPro" id="IPR045865">
    <property type="entry name" value="ACT-like_dom_sf"/>
</dbReference>
<dbReference type="GO" id="GO:0009090">
    <property type="term" value="P:homoserine biosynthetic process"/>
    <property type="evidence" value="ECO:0007669"/>
    <property type="project" value="TreeGrafter"/>
</dbReference>
<feature type="domain" description="ACT" evidence="13">
    <location>
        <begin position="549"/>
        <end position="630"/>
    </location>
</feature>
<dbReference type="GO" id="GO:0005524">
    <property type="term" value="F:ATP binding"/>
    <property type="evidence" value="ECO:0007669"/>
    <property type="project" value="UniProtKB-KW"/>
</dbReference>
<evidence type="ECO:0000256" key="12">
    <source>
        <dbReference type="SAM" id="MobiDB-lite"/>
    </source>
</evidence>
<comment type="similarity">
    <text evidence="1 11">Belongs to the GDA1/CD39 NTPase family.</text>
</comment>
<dbReference type="EC" id="2.7.2.4" evidence="3"/>
<dbReference type="NCBIfam" id="TIGR00657">
    <property type="entry name" value="asp_kinases"/>
    <property type="match status" value="1"/>
</dbReference>
<dbReference type="InterPro" id="IPR001048">
    <property type="entry name" value="Asp/Glu/Uridylate_kinase"/>
</dbReference>
<feature type="region of interest" description="Disordered" evidence="12">
    <location>
        <begin position="1"/>
        <end position="20"/>
    </location>
</feature>
<keyword evidence="6 14" id="KW-0418">Kinase</keyword>
<evidence type="ECO:0000256" key="2">
    <source>
        <dbReference type="ARBA" id="ARBA00010122"/>
    </source>
</evidence>
<dbReference type="Gene3D" id="3.30.420.150">
    <property type="entry name" value="Exopolyphosphatase. Domain 2"/>
    <property type="match status" value="1"/>
</dbReference>
<keyword evidence="7 11" id="KW-0378">Hydrolase</keyword>
<feature type="region of interest" description="Disordered" evidence="12">
    <location>
        <begin position="753"/>
        <end position="861"/>
    </location>
</feature>